<dbReference type="EMBL" id="UGPW01000003">
    <property type="protein sequence ID" value="STY98615.1"/>
    <property type="molecule type" value="Genomic_DNA"/>
</dbReference>
<gene>
    <name evidence="3" type="primary">repE_1</name>
    <name evidence="3" type="ORF">NCTC11227_02291</name>
</gene>
<dbReference type="NCBIfam" id="NF038290">
    <property type="entry name" value="repM_Acin"/>
    <property type="match status" value="1"/>
</dbReference>
<dbReference type="SUPFAM" id="SSF46785">
    <property type="entry name" value="Winged helix' DNA-binding domain"/>
    <property type="match status" value="2"/>
</dbReference>
<dbReference type="Proteomes" id="UP000255102">
    <property type="component" value="Unassembled WGS sequence"/>
</dbReference>
<evidence type="ECO:0000313" key="3">
    <source>
        <dbReference type="EMBL" id="STY98615.1"/>
    </source>
</evidence>
<evidence type="ECO:0000313" key="4">
    <source>
        <dbReference type="Proteomes" id="UP000255102"/>
    </source>
</evidence>
<dbReference type="Pfam" id="PF21205">
    <property type="entry name" value="Rep3_C"/>
    <property type="match status" value="1"/>
</dbReference>
<dbReference type="RefSeq" id="WP_115265796.1">
    <property type="nucleotide sequence ID" value="NZ_UGPW01000003.1"/>
</dbReference>
<proteinExistence type="inferred from homology"/>
<dbReference type="Gene3D" id="1.10.10.10">
    <property type="entry name" value="Winged helix-like DNA-binding domain superfamily/Winged helix DNA-binding domain"/>
    <property type="match status" value="2"/>
</dbReference>
<evidence type="ECO:0000256" key="1">
    <source>
        <dbReference type="ARBA" id="ARBA00038283"/>
    </source>
</evidence>
<organism evidence="3 4">
    <name type="scientific">Moraxella ovis</name>
    <dbReference type="NCBI Taxonomy" id="29433"/>
    <lineage>
        <taxon>Bacteria</taxon>
        <taxon>Pseudomonadati</taxon>
        <taxon>Pseudomonadota</taxon>
        <taxon>Gammaproteobacteria</taxon>
        <taxon>Moraxellales</taxon>
        <taxon>Moraxellaceae</taxon>
        <taxon>Moraxella</taxon>
    </lineage>
</organism>
<accession>A0A378QCU1</accession>
<dbReference type="AlphaFoldDB" id="A0A378QCU1"/>
<feature type="domain" description="Initiator Rep protein WH1" evidence="2">
    <location>
        <begin position="6"/>
        <end position="153"/>
    </location>
</feature>
<evidence type="ECO:0000259" key="2">
    <source>
        <dbReference type="Pfam" id="PF01051"/>
    </source>
</evidence>
<dbReference type="InterPro" id="IPR036388">
    <property type="entry name" value="WH-like_DNA-bd_sf"/>
</dbReference>
<dbReference type="InterPro" id="IPR036390">
    <property type="entry name" value="WH_DNA-bd_sf"/>
</dbReference>
<dbReference type="GO" id="GO:0006270">
    <property type="term" value="P:DNA replication initiation"/>
    <property type="evidence" value="ECO:0007669"/>
    <property type="project" value="InterPro"/>
</dbReference>
<dbReference type="InterPro" id="IPR000525">
    <property type="entry name" value="Initiator_Rep_WH1"/>
</dbReference>
<name>A0A378QCU1_9GAMM</name>
<comment type="similarity">
    <text evidence="1">Belongs to the initiator RepB protein family.</text>
</comment>
<sequence>MSKNLVVKDNALINASYSLDLIEQRLILLAIAQARQTGQELTATTKIHISVSDYIDVYSVQGRSVYENIKGACKTLFERQFSYTEQAKKGVRIATSRWVSEIAYNTEQSSVDMTFAPAVVPLITMLEKHFTSYDLEQVAGLNSKYATRLYEIIIAWRNKGETPQIDVGQLRGRLGIKPHEYPIMADFKKRVLDTSVKEITNKTDIVISYDQHKQGRKIVGFTFAIKTKSQAIKTKKDSDSRDTNTFDMLAPVKMTDKQRAYFASKLSELSELGHLAPAGADYAEYAKKIEKELLDTEKAEFYRPYLEKLGFKA</sequence>
<reference evidence="3 4" key="1">
    <citation type="submission" date="2018-06" db="EMBL/GenBank/DDBJ databases">
        <authorList>
            <consortium name="Pathogen Informatics"/>
            <person name="Doyle S."/>
        </authorList>
    </citation>
    <scope>NUCLEOTIDE SEQUENCE [LARGE SCALE GENOMIC DNA]</scope>
    <source>
        <strain evidence="3 4">NCTC11227</strain>
    </source>
</reference>
<dbReference type="Pfam" id="PF01051">
    <property type="entry name" value="Rep3_N"/>
    <property type="match status" value="1"/>
</dbReference>
<dbReference type="GO" id="GO:0003887">
    <property type="term" value="F:DNA-directed DNA polymerase activity"/>
    <property type="evidence" value="ECO:0007669"/>
    <property type="project" value="InterPro"/>
</dbReference>
<protein>
    <submittedName>
        <fullName evidence="3">Replication protein</fullName>
    </submittedName>
</protein>